<reference evidence="4" key="1">
    <citation type="journal article" date="2019" name="Int. J. Syst. Evol. Microbiol.">
        <title>The Global Catalogue of Microorganisms (GCM) 10K type strain sequencing project: providing services to taxonomists for standard genome sequencing and annotation.</title>
        <authorList>
            <consortium name="The Broad Institute Genomics Platform"/>
            <consortium name="The Broad Institute Genome Sequencing Center for Infectious Disease"/>
            <person name="Wu L."/>
            <person name="Ma J."/>
        </authorList>
    </citation>
    <scope>NUCLEOTIDE SEQUENCE [LARGE SCALE GENOMIC DNA]</scope>
    <source>
        <strain evidence="4">KCTC 62164</strain>
    </source>
</reference>
<gene>
    <name evidence="3" type="ORF">ACFOKA_06430</name>
</gene>
<keyword evidence="4" id="KW-1185">Reference proteome</keyword>
<feature type="signal peptide" evidence="1">
    <location>
        <begin position="1"/>
        <end position="22"/>
    </location>
</feature>
<organism evidence="3 4">
    <name type="scientific">Kordiimonas pumila</name>
    <dbReference type="NCBI Taxonomy" id="2161677"/>
    <lineage>
        <taxon>Bacteria</taxon>
        <taxon>Pseudomonadati</taxon>
        <taxon>Pseudomonadota</taxon>
        <taxon>Alphaproteobacteria</taxon>
        <taxon>Kordiimonadales</taxon>
        <taxon>Kordiimonadaceae</taxon>
        <taxon>Kordiimonas</taxon>
    </lineage>
</organism>
<dbReference type="InterPro" id="IPR032466">
    <property type="entry name" value="Metal_Hydrolase"/>
</dbReference>
<dbReference type="CDD" id="cd01299">
    <property type="entry name" value="Met_dep_hydrolase_A"/>
    <property type="match status" value="1"/>
</dbReference>
<dbReference type="InterPro" id="IPR057744">
    <property type="entry name" value="OTAase-like"/>
</dbReference>
<name>A0ABV7D2Y7_9PROT</name>
<feature type="chain" id="PRO_5045455499" evidence="1">
    <location>
        <begin position="23"/>
        <end position="429"/>
    </location>
</feature>
<evidence type="ECO:0000256" key="1">
    <source>
        <dbReference type="SAM" id="SignalP"/>
    </source>
</evidence>
<keyword evidence="1" id="KW-0732">Signal</keyword>
<dbReference type="RefSeq" id="WP_194214263.1">
    <property type="nucleotide sequence ID" value="NZ_CP061205.1"/>
</dbReference>
<comment type="caution">
    <text evidence="3">The sequence shown here is derived from an EMBL/GenBank/DDBJ whole genome shotgun (WGS) entry which is preliminary data.</text>
</comment>
<dbReference type="Pfam" id="PF01979">
    <property type="entry name" value="Amidohydro_1"/>
    <property type="match status" value="1"/>
</dbReference>
<dbReference type="Proteomes" id="UP001595444">
    <property type="component" value="Unassembled WGS sequence"/>
</dbReference>
<evidence type="ECO:0000313" key="3">
    <source>
        <dbReference type="EMBL" id="MFC3051533.1"/>
    </source>
</evidence>
<dbReference type="InterPro" id="IPR051781">
    <property type="entry name" value="Metallo-dep_Hydrolase"/>
</dbReference>
<evidence type="ECO:0000313" key="4">
    <source>
        <dbReference type="Proteomes" id="UP001595444"/>
    </source>
</evidence>
<dbReference type="SUPFAM" id="SSF51556">
    <property type="entry name" value="Metallo-dependent hydrolases"/>
    <property type="match status" value="1"/>
</dbReference>
<dbReference type="SUPFAM" id="SSF51338">
    <property type="entry name" value="Composite domain of metallo-dependent hydrolases"/>
    <property type="match status" value="1"/>
</dbReference>
<protein>
    <submittedName>
        <fullName evidence="3">Amidohydrolase family protein</fullName>
    </submittedName>
</protein>
<dbReference type="EMBL" id="JBHRSL010000003">
    <property type="protein sequence ID" value="MFC3051533.1"/>
    <property type="molecule type" value="Genomic_DNA"/>
</dbReference>
<evidence type="ECO:0000259" key="2">
    <source>
        <dbReference type="Pfam" id="PF01979"/>
    </source>
</evidence>
<dbReference type="PANTHER" id="PTHR43135">
    <property type="entry name" value="ALPHA-D-RIBOSE 1-METHYLPHOSPHONATE 5-TRIPHOSPHATE DIPHOSPHATASE"/>
    <property type="match status" value="1"/>
</dbReference>
<dbReference type="Gene3D" id="3.20.20.140">
    <property type="entry name" value="Metal-dependent hydrolases"/>
    <property type="match status" value="1"/>
</dbReference>
<dbReference type="PANTHER" id="PTHR43135:SF3">
    <property type="entry name" value="ALPHA-D-RIBOSE 1-METHYLPHOSPHONATE 5-TRIPHOSPHATE DIPHOSPHATASE"/>
    <property type="match status" value="1"/>
</dbReference>
<dbReference type="InterPro" id="IPR006680">
    <property type="entry name" value="Amidohydro-rel"/>
</dbReference>
<dbReference type="Gene3D" id="2.30.40.10">
    <property type="entry name" value="Urease, subunit C, domain 1"/>
    <property type="match status" value="1"/>
</dbReference>
<sequence>MIKNTVLIIAIFLSFLSGGVQASETPGVTVIHAGMVLDTPGEKPTKKQTIIVRDGVIESVWEGYVSHTSIDENAKFIDLSNSFVMPGLMDMHVHLSMNLTLPKYQRVLPPAESLMGAIRGARHLLLSGFTTVRGAGDPAEVIFPLRDAINRGEFPGPRIFASGPIISREGGHGYGGCDGVESCRKTTRKRISDGADWIKIATSGSASDETGSADSASDMFYDEVRSVVETGQKLKTDVLVHATSTEGINIALQAGARSIDHSSYADKTSFALFRKKGAYMVPTTYVVDFLENNPTIREGLGDEQYERLSSVMRDIRKLPGLAWKAGVKLAIGTDAGHELSARHYREFVLYVESGVPAGEAIKAGTVNAAELLRQENSLGYLRPGYIADIIAIDGNPLEDITQLKHVSFVMKDGKVFKLNGEEVLTEAGF</sequence>
<dbReference type="InterPro" id="IPR011059">
    <property type="entry name" value="Metal-dep_hydrolase_composite"/>
</dbReference>
<proteinExistence type="predicted"/>
<accession>A0ABV7D2Y7</accession>
<feature type="domain" description="Amidohydrolase-related" evidence="2">
    <location>
        <begin position="83"/>
        <end position="415"/>
    </location>
</feature>